<dbReference type="InterPro" id="IPR036661">
    <property type="entry name" value="Luciferase-like_sf"/>
</dbReference>
<name>A0A1X1UBU9_MYCFL</name>
<dbReference type="RefSeq" id="WP_085221357.1">
    <property type="nucleotide sequence ID" value="NZ_AP022576.1"/>
</dbReference>
<dbReference type="NCBIfam" id="TIGR03857">
    <property type="entry name" value="F420_MSMEG_2249"/>
    <property type="match status" value="1"/>
</dbReference>
<dbReference type="Gene3D" id="3.20.20.30">
    <property type="entry name" value="Luciferase-like domain"/>
    <property type="match status" value="1"/>
</dbReference>
<dbReference type="OrthoDB" id="5723777at2"/>
<proteinExistence type="predicted"/>
<dbReference type="InterPro" id="IPR050564">
    <property type="entry name" value="F420-G6PD/mer"/>
</dbReference>
<dbReference type="SUPFAM" id="SSF51679">
    <property type="entry name" value="Bacterial luciferase-like"/>
    <property type="match status" value="1"/>
</dbReference>
<comment type="caution">
    <text evidence="3">The sequence shown here is derived from an EMBL/GenBank/DDBJ whole genome shotgun (WGS) entry which is preliminary data.</text>
</comment>
<sequence length="377" mass="40818">MTDRVADDLSAFLISGRVVSQRPADTHDETGARTPVDGIADGVAADRLGFRRVFISERWNLKEVAVLLAAVAARAPRIEVATGLVSPARRNVLHMAAFGATMHACFGPRFVLGLGRGDHSYLRSEGLRTQGFDGLCDYVDIVRRLWDGETVTYEGPAGRYEGIKLGDVYDGAQPKIWYGTFALPKAANAVARSFDGVLLPPVLTPAATAAAVARIRQACERADRDPASVRICQCVITAPDLSDDETRALAHARAVTYLQAPEYGDALVRANEWDTAPVEKLRAHNQFRGNNEMADLTYHRIQLMEPARLVPDAWMEETCALGSVDQCVTQLQRFRDAGADEIATYGSTPVQNAGLIDAWRARDRVAQGAAGGVTPSG</sequence>
<reference evidence="3 4" key="1">
    <citation type="submission" date="2016-01" db="EMBL/GenBank/DDBJ databases">
        <title>The new phylogeny of the genus Mycobacterium.</title>
        <authorList>
            <person name="Tarcisio F."/>
            <person name="Conor M."/>
            <person name="Antonella G."/>
            <person name="Elisabetta G."/>
            <person name="Giulia F.S."/>
            <person name="Sara T."/>
            <person name="Anna F."/>
            <person name="Clotilde B."/>
            <person name="Roberto B."/>
            <person name="Veronica D.S."/>
            <person name="Fabio R."/>
            <person name="Monica P."/>
            <person name="Olivier J."/>
            <person name="Enrico T."/>
            <person name="Nicola S."/>
        </authorList>
    </citation>
    <scope>NUCLEOTIDE SEQUENCE [LARGE SCALE GENOMIC DNA]</scope>
    <source>
        <strain evidence="3 4">DSM 44852</strain>
    </source>
</reference>
<evidence type="ECO:0000259" key="2">
    <source>
        <dbReference type="Pfam" id="PF00296"/>
    </source>
</evidence>
<evidence type="ECO:0000313" key="3">
    <source>
        <dbReference type="EMBL" id="ORV54297.1"/>
    </source>
</evidence>
<protein>
    <submittedName>
        <fullName evidence="3">LLM class F420-dependent oxidoreductase</fullName>
    </submittedName>
</protein>
<keyword evidence="1" id="KW-0560">Oxidoreductase</keyword>
<accession>A0A1X1UBU9</accession>
<dbReference type="PANTHER" id="PTHR43244:SF1">
    <property type="entry name" value="5,10-METHYLENETETRAHYDROMETHANOPTERIN REDUCTASE"/>
    <property type="match status" value="1"/>
</dbReference>
<dbReference type="AlphaFoldDB" id="A0A1X1UBU9"/>
<dbReference type="GO" id="GO:0016705">
    <property type="term" value="F:oxidoreductase activity, acting on paired donors, with incorporation or reduction of molecular oxygen"/>
    <property type="evidence" value="ECO:0007669"/>
    <property type="project" value="InterPro"/>
</dbReference>
<dbReference type="InterPro" id="IPR011251">
    <property type="entry name" value="Luciferase-like_dom"/>
</dbReference>
<gene>
    <name evidence="3" type="ORF">AWC05_16930</name>
</gene>
<dbReference type="Proteomes" id="UP000193010">
    <property type="component" value="Unassembled WGS sequence"/>
</dbReference>
<dbReference type="STRING" id="292462.AWC05_16930"/>
<dbReference type="Pfam" id="PF00296">
    <property type="entry name" value="Bac_luciferase"/>
    <property type="match status" value="1"/>
</dbReference>
<organism evidence="3 4">
    <name type="scientific">Mycobacterium florentinum</name>
    <dbReference type="NCBI Taxonomy" id="292462"/>
    <lineage>
        <taxon>Bacteria</taxon>
        <taxon>Bacillati</taxon>
        <taxon>Actinomycetota</taxon>
        <taxon>Actinomycetes</taxon>
        <taxon>Mycobacteriales</taxon>
        <taxon>Mycobacteriaceae</taxon>
        <taxon>Mycobacterium</taxon>
        <taxon>Mycobacterium simiae complex</taxon>
    </lineage>
</organism>
<dbReference type="EMBL" id="LQOV01000008">
    <property type="protein sequence ID" value="ORV54297.1"/>
    <property type="molecule type" value="Genomic_DNA"/>
</dbReference>
<feature type="domain" description="Luciferase-like" evidence="2">
    <location>
        <begin position="42"/>
        <end position="341"/>
    </location>
</feature>
<dbReference type="InterPro" id="IPR022378">
    <property type="entry name" value="F420_OxRdatse_MSMEG2249_pred"/>
</dbReference>
<dbReference type="PANTHER" id="PTHR43244">
    <property type="match status" value="1"/>
</dbReference>
<evidence type="ECO:0000313" key="4">
    <source>
        <dbReference type="Proteomes" id="UP000193010"/>
    </source>
</evidence>
<keyword evidence="4" id="KW-1185">Reference proteome</keyword>
<evidence type="ECO:0000256" key="1">
    <source>
        <dbReference type="ARBA" id="ARBA00023002"/>
    </source>
</evidence>